<dbReference type="PROSITE" id="PS50885">
    <property type="entry name" value="HAMP"/>
    <property type="match status" value="1"/>
</dbReference>
<evidence type="ECO:0000259" key="16">
    <source>
        <dbReference type="PROSITE" id="PS50109"/>
    </source>
</evidence>
<dbReference type="SMART" id="SM00388">
    <property type="entry name" value="HisKA"/>
    <property type="match status" value="1"/>
</dbReference>
<dbReference type="InterPro" id="IPR004358">
    <property type="entry name" value="Sig_transdc_His_kin-like_C"/>
</dbReference>
<keyword evidence="7" id="KW-0808">Transferase</keyword>
<dbReference type="CDD" id="cd06225">
    <property type="entry name" value="HAMP"/>
    <property type="match status" value="1"/>
</dbReference>
<dbReference type="PANTHER" id="PTHR45528">
    <property type="entry name" value="SENSOR HISTIDINE KINASE CPXA"/>
    <property type="match status" value="1"/>
</dbReference>
<keyword evidence="11" id="KW-0067">ATP-binding</keyword>
<dbReference type="Pfam" id="PF18719">
    <property type="entry name" value="ArlS_N"/>
    <property type="match status" value="1"/>
</dbReference>
<keyword evidence="9" id="KW-0547">Nucleotide-binding</keyword>
<comment type="subcellular location">
    <subcellularLocation>
        <location evidence="2">Cell membrane</location>
        <topology evidence="2">Multi-pass membrane protein</topology>
    </subcellularLocation>
</comment>
<dbReference type="CDD" id="cd00082">
    <property type="entry name" value="HisKA"/>
    <property type="match status" value="1"/>
</dbReference>
<keyword evidence="13" id="KW-0902">Two-component regulatory system</keyword>
<dbReference type="EC" id="2.7.13.3" evidence="3"/>
<dbReference type="InterPro" id="IPR050398">
    <property type="entry name" value="HssS/ArlS-like"/>
</dbReference>
<evidence type="ECO:0000256" key="7">
    <source>
        <dbReference type="ARBA" id="ARBA00022679"/>
    </source>
</evidence>
<dbReference type="PRINTS" id="PR00344">
    <property type="entry name" value="BCTRLSENSOR"/>
</dbReference>
<dbReference type="InterPro" id="IPR036097">
    <property type="entry name" value="HisK_dim/P_sf"/>
</dbReference>
<organism evidence="18 19">
    <name type="scientific">Jeotgalibacillus marinus</name>
    <dbReference type="NCBI Taxonomy" id="86667"/>
    <lineage>
        <taxon>Bacteria</taxon>
        <taxon>Bacillati</taxon>
        <taxon>Bacillota</taxon>
        <taxon>Bacilli</taxon>
        <taxon>Bacillales</taxon>
        <taxon>Caryophanaceae</taxon>
        <taxon>Jeotgalibacillus</taxon>
    </lineage>
</organism>
<dbReference type="Pfam" id="PF00672">
    <property type="entry name" value="HAMP"/>
    <property type="match status" value="1"/>
</dbReference>
<evidence type="ECO:0000313" key="18">
    <source>
        <dbReference type="EMBL" id="MEW9501779.1"/>
    </source>
</evidence>
<dbReference type="InterPro" id="IPR005467">
    <property type="entry name" value="His_kinase_dom"/>
</dbReference>
<keyword evidence="19" id="KW-1185">Reference proteome</keyword>
<dbReference type="InterPro" id="IPR003594">
    <property type="entry name" value="HATPase_dom"/>
</dbReference>
<protein>
    <recommendedName>
        <fullName evidence="4">Signal transduction histidine-protein kinase ArlS</fullName>
        <ecNumber evidence="3">2.7.13.3</ecNumber>
    </recommendedName>
</protein>
<keyword evidence="12 15" id="KW-1133">Transmembrane helix</keyword>
<evidence type="ECO:0000256" key="11">
    <source>
        <dbReference type="ARBA" id="ARBA00022840"/>
    </source>
</evidence>
<dbReference type="InterPro" id="IPR036890">
    <property type="entry name" value="HATPase_C_sf"/>
</dbReference>
<dbReference type="SUPFAM" id="SSF47384">
    <property type="entry name" value="Homodimeric domain of signal transducing histidine kinase"/>
    <property type="match status" value="1"/>
</dbReference>
<evidence type="ECO:0000256" key="10">
    <source>
        <dbReference type="ARBA" id="ARBA00022777"/>
    </source>
</evidence>
<feature type="domain" description="Histidine kinase" evidence="16">
    <location>
        <begin position="248"/>
        <end position="464"/>
    </location>
</feature>
<evidence type="ECO:0000256" key="14">
    <source>
        <dbReference type="ARBA" id="ARBA00023136"/>
    </source>
</evidence>
<evidence type="ECO:0000256" key="9">
    <source>
        <dbReference type="ARBA" id="ARBA00022741"/>
    </source>
</evidence>
<evidence type="ECO:0000256" key="3">
    <source>
        <dbReference type="ARBA" id="ARBA00012438"/>
    </source>
</evidence>
<comment type="caution">
    <text evidence="18">The sequence shown here is derived from an EMBL/GenBank/DDBJ whole genome shotgun (WGS) entry which is preliminary data.</text>
</comment>
<evidence type="ECO:0000256" key="8">
    <source>
        <dbReference type="ARBA" id="ARBA00022692"/>
    </source>
</evidence>
<evidence type="ECO:0000256" key="12">
    <source>
        <dbReference type="ARBA" id="ARBA00022989"/>
    </source>
</evidence>
<keyword evidence="14 15" id="KW-0472">Membrane</keyword>
<proteinExistence type="predicted"/>
<dbReference type="Gene3D" id="6.10.340.10">
    <property type="match status" value="1"/>
</dbReference>
<dbReference type="PROSITE" id="PS50109">
    <property type="entry name" value="HIS_KIN"/>
    <property type="match status" value="1"/>
</dbReference>
<evidence type="ECO:0000256" key="13">
    <source>
        <dbReference type="ARBA" id="ARBA00023012"/>
    </source>
</evidence>
<dbReference type="Proteomes" id="UP001556040">
    <property type="component" value="Unassembled WGS sequence"/>
</dbReference>
<evidence type="ECO:0000256" key="5">
    <source>
        <dbReference type="ARBA" id="ARBA00022475"/>
    </source>
</evidence>
<evidence type="ECO:0000256" key="4">
    <source>
        <dbReference type="ARBA" id="ARBA00015735"/>
    </source>
</evidence>
<dbReference type="Pfam" id="PF00512">
    <property type="entry name" value="HisKA"/>
    <property type="match status" value="1"/>
</dbReference>
<dbReference type="RefSeq" id="WP_367779263.1">
    <property type="nucleotide sequence ID" value="NZ_JBFMIA010000005.1"/>
</dbReference>
<accession>A0ABV3Q366</accession>
<dbReference type="CDD" id="cd00075">
    <property type="entry name" value="HATPase"/>
    <property type="match status" value="1"/>
</dbReference>
<feature type="domain" description="HAMP" evidence="17">
    <location>
        <begin position="187"/>
        <end position="240"/>
    </location>
</feature>
<evidence type="ECO:0000259" key="17">
    <source>
        <dbReference type="PROSITE" id="PS50885"/>
    </source>
</evidence>
<dbReference type="Gene3D" id="3.30.565.10">
    <property type="entry name" value="Histidine kinase-like ATPase, C-terminal domain"/>
    <property type="match status" value="1"/>
</dbReference>
<dbReference type="InterPro" id="IPR041610">
    <property type="entry name" value="ArlS_N"/>
</dbReference>
<dbReference type="EMBL" id="JBFMIA010000005">
    <property type="protein sequence ID" value="MEW9501779.1"/>
    <property type="molecule type" value="Genomic_DNA"/>
</dbReference>
<keyword evidence="8 15" id="KW-0812">Transmembrane</keyword>
<keyword evidence="10 18" id="KW-0418">Kinase</keyword>
<dbReference type="InterPro" id="IPR003660">
    <property type="entry name" value="HAMP_dom"/>
</dbReference>
<evidence type="ECO:0000256" key="15">
    <source>
        <dbReference type="SAM" id="Phobius"/>
    </source>
</evidence>
<feature type="transmembrane region" description="Helical" evidence="15">
    <location>
        <begin position="162"/>
        <end position="186"/>
    </location>
</feature>
<evidence type="ECO:0000256" key="2">
    <source>
        <dbReference type="ARBA" id="ARBA00004651"/>
    </source>
</evidence>
<dbReference type="SMART" id="SM00387">
    <property type="entry name" value="HATPase_c"/>
    <property type="match status" value="1"/>
</dbReference>
<feature type="transmembrane region" description="Helical" evidence="15">
    <location>
        <begin position="20"/>
        <end position="40"/>
    </location>
</feature>
<sequence length="468" mass="52971">MNRLTNIWNNLSLRWKWTIAGGASIFLAFTTFSIILIISMSQLMFQEEKSSVDEVLDDLASFYKNEYRVTESGSIEVFDQIYEKGQTIRLYNQDGSEVLSFQGEVPSLSLPFTPTLDRQINRMSVSNQDVLVGRSPIRSQQYIIGYAEVIHPLTMYKSMRNYMILLSLVFGLGALLFSAVIAYFMAGRFISPVVALGHAMRKTQKEGFQKRLEIPVVQDEVGGLVEVFNDMMDELEATFMKQRQFVEDASHELRTPIQIIEGHLSLINRWGKEDPAVLAESLGISIQELDRIKRLVNELLTLTKADREVVFSANAYSMPHTVVSSVVTRIHELHPDRIIHMSLAEKEPPVALEAHHIEQVLFILIENALKYSAINEAIEIKTLKTNDQFSISIQDHGIGIPEEDLPFIFDRFYRVDKARSRDQGGNGLGLSIAQRILKVYGAQITASSRHGHGTTMTIYLPLVSQSDR</sequence>
<dbReference type="SMART" id="SM00304">
    <property type="entry name" value="HAMP"/>
    <property type="match status" value="1"/>
</dbReference>
<dbReference type="PANTHER" id="PTHR45528:SF12">
    <property type="entry name" value="SENSOR HISTIDINE KINASE ARSS"/>
    <property type="match status" value="1"/>
</dbReference>
<reference evidence="18 19" key="1">
    <citation type="journal article" date="1979" name="Int. J. Syst. Evol. Microbiol.">
        <title>Bacillus globisporus subsp. marinus subsp. nov.</title>
        <authorList>
            <person name="Liu H."/>
        </authorList>
    </citation>
    <scope>NUCLEOTIDE SEQUENCE [LARGE SCALE GENOMIC DNA]</scope>
    <source>
        <strain evidence="18 19">DSM 1297</strain>
    </source>
</reference>
<name>A0ABV3Q366_9BACL</name>
<evidence type="ECO:0000313" key="19">
    <source>
        <dbReference type="Proteomes" id="UP001556040"/>
    </source>
</evidence>
<comment type="catalytic activity">
    <reaction evidence="1">
        <text>ATP + protein L-histidine = ADP + protein N-phospho-L-histidine.</text>
        <dbReference type="EC" id="2.7.13.3"/>
    </reaction>
</comment>
<dbReference type="SUPFAM" id="SSF55874">
    <property type="entry name" value="ATPase domain of HSP90 chaperone/DNA topoisomerase II/histidine kinase"/>
    <property type="match status" value="1"/>
</dbReference>
<dbReference type="GO" id="GO:0016301">
    <property type="term" value="F:kinase activity"/>
    <property type="evidence" value="ECO:0007669"/>
    <property type="project" value="UniProtKB-KW"/>
</dbReference>
<dbReference type="Pfam" id="PF02518">
    <property type="entry name" value="HATPase_c"/>
    <property type="match status" value="1"/>
</dbReference>
<dbReference type="InterPro" id="IPR003661">
    <property type="entry name" value="HisK_dim/P_dom"/>
</dbReference>
<keyword evidence="5" id="KW-1003">Cell membrane</keyword>
<dbReference type="Gene3D" id="1.10.287.130">
    <property type="match status" value="1"/>
</dbReference>
<evidence type="ECO:0000256" key="6">
    <source>
        <dbReference type="ARBA" id="ARBA00022553"/>
    </source>
</evidence>
<evidence type="ECO:0000256" key="1">
    <source>
        <dbReference type="ARBA" id="ARBA00000085"/>
    </source>
</evidence>
<keyword evidence="6" id="KW-0597">Phosphoprotein</keyword>
<gene>
    <name evidence="18" type="ORF">AB1471_08180</name>
</gene>